<evidence type="ECO:0000313" key="3">
    <source>
        <dbReference type="EMBL" id="KPV77425.1"/>
    </source>
</evidence>
<feature type="region of interest" description="Disordered" evidence="1">
    <location>
        <begin position="226"/>
        <end position="262"/>
    </location>
</feature>
<evidence type="ECO:0000313" key="4">
    <source>
        <dbReference type="Proteomes" id="UP000053890"/>
    </source>
</evidence>
<proteinExistence type="predicted"/>
<evidence type="ECO:0000259" key="2">
    <source>
        <dbReference type="Pfam" id="PF20263"/>
    </source>
</evidence>
<dbReference type="Proteomes" id="UP000053890">
    <property type="component" value="Unassembled WGS sequence"/>
</dbReference>
<feature type="compositionally biased region" description="Low complexity" evidence="1">
    <location>
        <begin position="231"/>
        <end position="249"/>
    </location>
</feature>
<dbReference type="CDD" id="cd20273">
    <property type="entry name" value="Complex1_LYR_unchar"/>
    <property type="match status" value="1"/>
</dbReference>
<protein>
    <recommendedName>
        <fullName evidence="2">LYR motif-containing protein Cup1-like N-terminal domain-containing protein</fullName>
    </recommendedName>
</protein>
<dbReference type="OMA" id="TEEERWW"/>
<keyword evidence="4" id="KW-1185">Reference proteome</keyword>
<accession>A0A194SAD9</accession>
<dbReference type="EMBL" id="KQ474074">
    <property type="protein sequence ID" value="KPV77425.1"/>
    <property type="molecule type" value="Genomic_DNA"/>
</dbReference>
<evidence type="ECO:0000256" key="1">
    <source>
        <dbReference type="SAM" id="MobiDB-lite"/>
    </source>
</evidence>
<dbReference type="InterPro" id="IPR046896">
    <property type="entry name" value="Cup1-like_N"/>
</dbReference>
<dbReference type="RefSeq" id="XP_018273474.1">
    <property type="nucleotide sequence ID" value="XM_018415755.1"/>
</dbReference>
<dbReference type="STRING" id="578459.A0A194SAD9"/>
<reference evidence="3 4" key="1">
    <citation type="journal article" date="2015" name="Front. Microbiol.">
        <title>Genome sequence of the plant growth promoting endophytic yeast Rhodotorula graminis WP1.</title>
        <authorList>
            <person name="Firrincieli A."/>
            <person name="Otillar R."/>
            <person name="Salamov A."/>
            <person name="Schmutz J."/>
            <person name="Khan Z."/>
            <person name="Redman R.S."/>
            <person name="Fleck N.D."/>
            <person name="Lindquist E."/>
            <person name="Grigoriev I.V."/>
            <person name="Doty S.L."/>
        </authorList>
    </citation>
    <scope>NUCLEOTIDE SEQUENCE [LARGE SCALE GENOMIC DNA]</scope>
    <source>
        <strain evidence="3 4">WP1</strain>
    </source>
</reference>
<dbReference type="AlphaFoldDB" id="A0A194SAD9"/>
<dbReference type="GeneID" id="28976203"/>
<dbReference type="Pfam" id="PF20263">
    <property type="entry name" value="LYRM2-like"/>
    <property type="match status" value="1"/>
</dbReference>
<sequence>MLLGKDLYRQLLKEARHLPDSRVSEHYLHAIRTSFKQPPPPESSSQAVRRVKHAQKLLRHLQAANDGYLHALTRAFETAYGLRGPQKHVALSPFLEPGLPNRSFPPALAALVTSPVAHLSRPPTPAHLLTPPTLPERADPRSEAARLLGPLPDERIRAVKRRWWNLQTGKVRAPLAVKVRRGGIDVDDCAEALAVLERAGLGGMREGLLRDGWRKLAELERKAVGEQADGEVAPVRPLPPRRLQTPEQRAASHPPPLPPSRRIAEHEADAEPRILSPSARATKWHRPKHLTARLLRRRAAAVLEQAPIVVVHVPAEGEGAAEGVGREAEGKVRFEVVRSDKAKGEKGQYRAMTSEETWWQEWAASLTPAKPGKGAKKQR</sequence>
<dbReference type="OrthoDB" id="198652at2759"/>
<name>A0A194SAD9_RHOGW</name>
<gene>
    <name evidence="3" type="ORF">RHOBADRAFT_51280</name>
</gene>
<feature type="domain" description="LYR motif-containing protein Cup1-like N-terminal" evidence="2">
    <location>
        <begin position="7"/>
        <end position="91"/>
    </location>
</feature>
<organism evidence="3 4">
    <name type="scientific">Rhodotorula graminis (strain WP1)</name>
    <dbReference type="NCBI Taxonomy" id="578459"/>
    <lineage>
        <taxon>Eukaryota</taxon>
        <taxon>Fungi</taxon>
        <taxon>Dikarya</taxon>
        <taxon>Basidiomycota</taxon>
        <taxon>Pucciniomycotina</taxon>
        <taxon>Microbotryomycetes</taxon>
        <taxon>Sporidiobolales</taxon>
        <taxon>Sporidiobolaceae</taxon>
        <taxon>Rhodotorula</taxon>
    </lineage>
</organism>